<keyword evidence="3" id="KW-1185">Reference proteome</keyword>
<dbReference type="OrthoDB" id="5328262at2"/>
<dbReference type="Proteomes" id="UP000007463">
    <property type="component" value="Chromosome"/>
</dbReference>
<accession>F2IBZ6</accession>
<name>F2IBZ6_FLUTR</name>
<dbReference type="KEGG" id="fte:Fluta_0215"/>
<dbReference type="HOGENOM" id="CLU_083543_0_0_10"/>
<dbReference type="InterPro" id="IPR002826">
    <property type="entry name" value="MptE-like"/>
</dbReference>
<dbReference type="eggNOG" id="ENOG502ZABF">
    <property type="taxonomic scope" value="Bacteria"/>
</dbReference>
<organism evidence="2 3">
    <name type="scientific">Fluviicola taffensis (strain DSM 16823 / NCIMB 13979 / RW262)</name>
    <dbReference type="NCBI Taxonomy" id="755732"/>
    <lineage>
        <taxon>Bacteria</taxon>
        <taxon>Pseudomonadati</taxon>
        <taxon>Bacteroidota</taxon>
        <taxon>Flavobacteriia</taxon>
        <taxon>Flavobacteriales</taxon>
        <taxon>Crocinitomicaceae</taxon>
        <taxon>Fluviicola</taxon>
    </lineage>
</organism>
<dbReference type="EMBL" id="CP002542">
    <property type="protein sequence ID" value="AEA42224.1"/>
    <property type="molecule type" value="Genomic_DNA"/>
</dbReference>
<evidence type="ECO:0000313" key="2">
    <source>
        <dbReference type="EMBL" id="AEA42224.1"/>
    </source>
</evidence>
<gene>
    <name evidence="2" type="ordered locus">Fluta_0215</name>
</gene>
<dbReference type="AlphaFoldDB" id="F2IBZ6"/>
<protein>
    <recommendedName>
        <fullName evidence="1">6-hydroxymethylpterin diphosphokinase MptE-like domain-containing protein</fullName>
    </recommendedName>
</protein>
<reference evidence="2 3" key="1">
    <citation type="journal article" date="2011" name="Stand. Genomic Sci.">
        <title>Complete genome sequence of the gliding freshwater bacterium Fluviicola taffensis type strain (RW262).</title>
        <authorList>
            <person name="Woyke T."/>
            <person name="Chertkov O."/>
            <person name="Lapidus A."/>
            <person name="Nolan M."/>
            <person name="Lucas S."/>
            <person name="Del Rio T.G."/>
            <person name="Tice H."/>
            <person name="Cheng J.F."/>
            <person name="Tapia R."/>
            <person name="Han C."/>
            <person name="Goodwin L."/>
            <person name="Pitluck S."/>
            <person name="Liolios K."/>
            <person name="Pagani I."/>
            <person name="Ivanova N."/>
            <person name="Huntemann M."/>
            <person name="Mavromatis K."/>
            <person name="Mikhailova N."/>
            <person name="Pati A."/>
            <person name="Chen A."/>
            <person name="Palaniappan K."/>
            <person name="Land M."/>
            <person name="Hauser L."/>
            <person name="Brambilla E.M."/>
            <person name="Rohde M."/>
            <person name="Mwirichia R."/>
            <person name="Sikorski J."/>
            <person name="Tindall B.J."/>
            <person name="Goker M."/>
            <person name="Bristow J."/>
            <person name="Eisen J.A."/>
            <person name="Markowitz V."/>
            <person name="Hugenholtz P."/>
            <person name="Klenk H.P."/>
            <person name="Kyrpides N.C."/>
        </authorList>
    </citation>
    <scope>NUCLEOTIDE SEQUENCE [LARGE SCALE GENOMIC DNA]</scope>
    <source>
        <strain evidence="3">DSM 16823 / RW262 / RW262</strain>
    </source>
</reference>
<sequence length="288" mass="33820">MIKAALAIRNFISSFSQFVLSFFKILFLSKWFKKFPPNNGDTIALLANGPSLNSALEKIKKEEFPSNIMVTNFFCNSELYQELKPNYYVICDPSFVNLPEGDSVFKDFYRNLYEKTTWELTFFVPYKSLKKAQKIIQELQFFNEKITISGYNNVNFNGDNWFNYFFFKLGLGMPRPTTVAIPALMLAIQMKYKKIKIAGIDLNQHQDIIVDAKNIVCLKSTHFYDDEITYKPFYKDKSQNRTFTSSEIFLIFHHFFYSFDIIAKFAINQNIEIINYSSESFLDQFKKI</sequence>
<evidence type="ECO:0000259" key="1">
    <source>
        <dbReference type="Pfam" id="PF01973"/>
    </source>
</evidence>
<dbReference type="Pfam" id="PF01973">
    <property type="entry name" value="MptE-like"/>
    <property type="match status" value="1"/>
</dbReference>
<dbReference type="STRING" id="755732.Fluta_0215"/>
<evidence type="ECO:0000313" key="3">
    <source>
        <dbReference type="Proteomes" id="UP000007463"/>
    </source>
</evidence>
<reference evidence="3" key="2">
    <citation type="submission" date="2011-02" db="EMBL/GenBank/DDBJ databases">
        <title>The complete genome of Fluviicola taffensis DSM 16823.</title>
        <authorList>
            <consortium name="US DOE Joint Genome Institute (JGI-PGF)"/>
            <person name="Lucas S."/>
            <person name="Copeland A."/>
            <person name="Lapidus A."/>
            <person name="Bruce D."/>
            <person name="Goodwin L."/>
            <person name="Pitluck S."/>
            <person name="Kyrpides N."/>
            <person name="Mavromatis K."/>
            <person name="Ivanova N."/>
            <person name="Mikhailova N."/>
            <person name="Pagani I."/>
            <person name="Chertkov O."/>
            <person name="Detter J.C."/>
            <person name="Han C."/>
            <person name="Tapia R."/>
            <person name="Land M."/>
            <person name="Hauser L."/>
            <person name="Markowitz V."/>
            <person name="Cheng J.-F."/>
            <person name="Hugenholtz P."/>
            <person name="Woyke T."/>
            <person name="Wu D."/>
            <person name="Tindall B."/>
            <person name="Pomrenke H.G."/>
            <person name="Brambilla E."/>
            <person name="Klenk H.-P."/>
            <person name="Eisen J.A."/>
        </authorList>
    </citation>
    <scope>NUCLEOTIDE SEQUENCE [LARGE SCALE GENOMIC DNA]</scope>
    <source>
        <strain evidence="3">DSM 16823 / RW262 / RW262</strain>
    </source>
</reference>
<dbReference type="RefSeq" id="WP_013684998.1">
    <property type="nucleotide sequence ID" value="NC_015321.1"/>
</dbReference>
<dbReference type="Gene3D" id="3.90.1480.10">
    <property type="entry name" value="Alpha-2,3-sialyltransferase"/>
    <property type="match status" value="1"/>
</dbReference>
<feature type="domain" description="6-hydroxymethylpterin diphosphokinase MptE-like" evidence="1">
    <location>
        <begin position="30"/>
        <end position="204"/>
    </location>
</feature>
<proteinExistence type="predicted"/>